<dbReference type="Proteomes" id="UP000281975">
    <property type="component" value="Unassembled WGS sequence"/>
</dbReference>
<comment type="caution">
    <text evidence="6">The sequence shown here is derived from an EMBL/GenBank/DDBJ whole genome shotgun (WGS) entry which is preliminary data.</text>
</comment>
<dbReference type="GO" id="GO:0016787">
    <property type="term" value="F:hydrolase activity"/>
    <property type="evidence" value="ECO:0007669"/>
    <property type="project" value="UniProtKB-KW"/>
</dbReference>
<gene>
    <name evidence="6" type="ORF">C7446_0942</name>
</gene>
<evidence type="ECO:0000313" key="7">
    <source>
        <dbReference type="Proteomes" id="UP000281975"/>
    </source>
</evidence>
<evidence type="ECO:0000313" key="6">
    <source>
        <dbReference type="EMBL" id="RKR06942.1"/>
    </source>
</evidence>
<proteinExistence type="inferred from homology"/>
<dbReference type="Pfam" id="PF00149">
    <property type="entry name" value="Metallophos"/>
    <property type="match status" value="1"/>
</dbReference>
<reference evidence="6 7" key="1">
    <citation type="submission" date="2018-10" db="EMBL/GenBank/DDBJ databases">
        <title>Genomic Encyclopedia of Type Strains, Phase IV (KMG-IV): sequencing the most valuable type-strain genomes for metagenomic binning, comparative biology and taxonomic classification.</title>
        <authorList>
            <person name="Goeker M."/>
        </authorList>
    </citation>
    <scope>NUCLEOTIDE SEQUENCE [LARGE SCALE GENOMIC DNA]</scope>
    <source>
        <strain evidence="6 7">DSM 23229</strain>
    </source>
</reference>
<keyword evidence="2" id="KW-0378">Hydrolase</keyword>
<evidence type="ECO:0000256" key="2">
    <source>
        <dbReference type="ARBA" id="ARBA00022801"/>
    </source>
</evidence>
<name>A0A420X061_9GAMM</name>
<keyword evidence="1" id="KW-0479">Metal-binding</keyword>
<dbReference type="OrthoDB" id="9811542at2"/>
<organism evidence="6 7">
    <name type="scientific">Kushneria sinocarnis</name>
    <dbReference type="NCBI Taxonomy" id="595502"/>
    <lineage>
        <taxon>Bacteria</taxon>
        <taxon>Pseudomonadati</taxon>
        <taxon>Pseudomonadota</taxon>
        <taxon>Gammaproteobacteria</taxon>
        <taxon>Oceanospirillales</taxon>
        <taxon>Halomonadaceae</taxon>
        <taxon>Kushneria</taxon>
    </lineage>
</organism>
<keyword evidence="7" id="KW-1185">Reference proteome</keyword>
<dbReference type="InterPro" id="IPR050884">
    <property type="entry name" value="CNP_phosphodiesterase-III"/>
</dbReference>
<dbReference type="EMBL" id="RBIN01000002">
    <property type="protein sequence ID" value="RKR06942.1"/>
    <property type="molecule type" value="Genomic_DNA"/>
</dbReference>
<evidence type="ECO:0000256" key="4">
    <source>
        <dbReference type="ARBA" id="ARBA00025742"/>
    </source>
</evidence>
<dbReference type="PANTHER" id="PTHR42988">
    <property type="entry name" value="PHOSPHOHYDROLASE"/>
    <property type="match status" value="1"/>
</dbReference>
<dbReference type="GO" id="GO:0046872">
    <property type="term" value="F:metal ion binding"/>
    <property type="evidence" value="ECO:0007669"/>
    <property type="project" value="UniProtKB-KW"/>
</dbReference>
<evidence type="ECO:0000256" key="3">
    <source>
        <dbReference type="ARBA" id="ARBA00023004"/>
    </source>
</evidence>
<dbReference type="InterPro" id="IPR029052">
    <property type="entry name" value="Metallo-depent_PP-like"/>
</dbReference>
<keyword evidence="3" id="KW-0408">Iron</keyword>
<evidence type="ECO:0000256" key="1">
    <source>
        <dbReference type="ARBA" id="ARBA00022723"/>
    </source>
</evidence>
<dbReference type="PANTHER" id="PTHR42988:SF2">
    <property type="entry name" value="CYCLIC NUCLEOTIDE PHOSPHODIESTERASE CBUA0032-RELATED"/>
    <property type="match status" value="1"/>
</dbReference>
<dbReference type="InterPro" id="IPR004843">
    <property type="entry name" value="Calcineurin-like_PHP"/>
</dbReference>
<evidence type="ECO:0000259" key="5">
    <source>
        <dbReference type="Pfam" id="PF00149"/>
    </source>
</evidence>
<dbReference type="CDD" id="cd00838">
    <property type="entry name" value="MPP_superfamily"/>
    <property type="match status" value="1"/>
</dbReference>
<accession>A0A420X061</accession>
<protein>
    <submittedName>
        <fullName evidence="6">3',5'-cyclic AMP phosphodiesterase CpdA</fullName>
    </submittedName>
</protein>
<dbReference type="AlphaFoldDB" id="A0A420X061"/>
<dbReference type="Gene3D" id="3.60.21.10">
    <property type="match status" value="1"/>
</dbReference>
<feature type="domain" description="Calcineurin-like phosphoesterase" evidence="5">
    <location>
        <begin position="17"/>
        <end position="257"/>
    </location>
</feature>
<comment type="similarity">
    <text evidence="4">Belongs to the cyclic nucleotide phosphodiesterase class-III family.</text>
</comment>
<sequence>MLAAFDMTSSLSRPAWRLAHLSDPHFTVPEWRHWREMLNKRVPGYLAWHRRRRHVHHRAILDALMQDISHQQPDHVALTGDLTQLGLAAECRQARHWLEQLAPESSVTMSVIPGNHDTYAPEPTAVPLSLWEPWMSDDPDSTRKAPDHPRLAGSRDNRAAFPWLRRRGRISLIGTSTALPTPWPMATGSLGSAQLERLAACLQHAGRRGDYRILLIHHVPCRGMIHWRKRLTDMAALQDVIRRYGVELVLHGHAHRPMQGWLETPTGHAPVIGAPSASLTPPKQAGYGLFDIAPHPRGWSTTVTYRTLSGHSGHWHFTTRGSARLPDVTAPITTAA</sequence>
<dbReference type="SUPFAM" id="SSF56300">
    <property type="entry name" value="Metallo-dependent phosphatases"/>
    <property type="match status" value="1"/>
</dbReference>